<name>A0A1I7YD09_9BILA</name>
<dbReference type="Proteomes" id="UP000095287">
    <property type="component" value="Unplaced"/>
</dbReference>
<feature type="region of interest" description="Disordered" evidence="1">
    <location>
        <begin position="171"/>
        <end position="208"/>
    </location>
</feature>
<sequence length="298" mass="33777">MWEVEESMALPITYGIWEKEMRILMQIEGSGHLITGQGSPSEVWEKQTYLSGLFSWLYFSTLPLKPFDEANLDSLRDFDIYSINLGCLLRQPQTRTFLQNLPTFHAPNLPTAETRIRILHLRGAVWDAPTRRVFAPSHRLIESGLRVYSEPRQSARPLSLFAQDDHLTHYLASRPRGPNRVTHSSARRPRPARRRLTSGAAPPPGLPSSTSDAYKWLCHRIAHHLLCPDSAEMVIVGVQVVVSIMGSRLSVSTLFLHSLLIYQMILASAAVQSISTTELIDDIKYCELVLFCEIEWLT</sequence>
<evidence type="ECO:0000313" key="2">
    <source>
        <dbReference type="Proteomes" id="UP000095287"/>
    </source>
</evidence>
<evidence type="ECO:0000256" key="1">
    <source>
        <dbReference type="SAM" id="MobiDB-lite"/>
    </source>
</evidence>
<organism evidence="2 3">
    <name type="scientific">Steinernema glaseri</name>
    <dbReference type="NCBI Taxonomy" id="37863"/>
    <lineage>
        <taxon>Eukaryota</taxon>
        <taxon>Metazoa</taxon>
        <taxon>Ecdysozoa</taxon>
        <taxon>Nematoda</taxon>
        <taxon>Chromadorea</taxon>
        <taxon>Rhabditida</taxon>
        <taxon>Tylenchina</taxon>
        <taxon>Panagrolaimomorpha</taxon>
        <taxon>Strongyloidoidea</taxon>
        <taxon>Steinernematidae</taxon>
        <taxon>Steinernema</taxon>
    </lineage>
</organism>
<evidence type="ECO:0000313" key="3">
    <source>
        <dbReference type="WBParaSite" id="L893_g15117.t1"/>
    </source>
</evidence>
<accession>A0A1I7YD09</accession>
<dbReference type="AlphaFoldDB" id="A0A1I7YD09"/>
<proteinExistence type="predicted"/>
<dbReference type="WBParaSite" id="L893_g15117.t1">
    <property type="protein sequence ID" value="L893_g15117.t1"/>
    <property type="gene ID" value="L893_g15117"/>
</dbReference>
<feature type="compositionally biased region" description="Basic residues" evidence="1">
    <location>
        <begin position="185"/>
        <end position="196"/>
    </location>
</feature>
<protein>
    <submittedName>
        <fullName evidence="3">Uncharacterized protein</fullName>
    </submittedName>
</protein>
<reference evidence="3" key="1">
    <citation type="submission" date="2016-11" db="UniProtKB">
        <authorList>
            <consortium name="WormBaseParasite"/>
        </authorList>
    </citation>
    <scope>IDENTIFICATION</scope>
</reference>
<keyword evidence="2" id="KW-1185">Reference proteome</keyword>